<dbReference type="GO" id="GO:0005737">
    <property type="term" value="C:cytoplasm"/>
    <property type="evidence" value="ECO:0007669"/>
    <property type="project" value="UniProtKB-ARBA"/>
</dbReference>
<evidence type="ECO:0000256" key="1">
    <source>
        <dbReference type="SAM" id="Coils"/>
    </source>
</evidence>
<dbReference type="InterPro" id="IPR013083">
    <property type="entry name" value="Znf_RING/FYVE/PHD"/>
</dbReference>
<dbReference type="SUPFAM" id="SSF48452">
    <property type="entry name" value="TPR-like"/>
    <property type="match status" value="1"/>
</dbReference>
<keyword evidence="4" id="KW-1185">Reference proteome</keyword>
<keyword evidence="1" id="KW-0175">Coiled coil</keyword>
<evidence type="ECO:0000259" key="2">
    <source>
        <dbReference type="PROSITE" id="PS50089"/>
    </source>
</evidence>
<evidence type="ECO:0000313" key="4">
    <source>
        <dbReference type="Proteomes" id="UP000321408"/>
    </source>
</evidence>
<dbReference type="PROSITE" id="PS50089">
    <property type="entry name" value="ZF_RING_2"/>
    <property type="match status" value="1"/>
</dbReference>
<dbReference type="AlphaFoldDB" id="A0A5B9DG89"/>
<name>A0A5B9DG89_9ARCH</name>
<dbReference type="SUPFAM" id="SSF57850">
    <property type="entry name" value="RING/U-box"/>
    <property type="match status" value="1"/>
</dbReference>
<feature type="domain" description="RING-type" evidence="2">
    <location>
        <begin position="14"/>
        <end position="62"/>
    </location>
</feature>
<dbReference type="RefSeq" id="WP_147664950.1">
    <property type="nucleotide sequence ID" value="NZ_CP042905.2"/>
</dbReference>
<proteinExistence type="predicted"/>
<dbReference type="KEGG" id="psyt:DSAG12_03879"/>
<organism evidence="3 4">
    <name type="scientific">Promethearchaeum syntrophicum</name>
    <dbReference type="NCBI Taxonomy" id="2594042"/>
    <lineage>
        <taxon>Archaea</taxon>
        <taxon>Promethearchaeati</taxon>
        <taxon>Promethearchaeota</taxon>
        <taxon>Promethearchaeia</taxon>
        <taxon>Promethearchaeales</taxon>
        <taxon>Promethearchaeaceae</taxon>
        <taxon>Promethearchaeum</taxon>
    </lineage>
</organism>
<dbReference type="GeneID" id="41331842"/>
<feature type="coiled-coil region" evidence="1">
    <location>
        <begin position="71"/>
        <end position="108"/>
    </location>
</feature>
<dbReference type="CDD" id="cd22249">
    <property type="entry name" value="UDM1_RNF168_RNF169-like"/>
    <property type="match status" value="1"/>
</dbReference>
<dbReference type="Gene3D" id="1.25.40.10">
    <property type="entry name" value="Tetratricopeptide repeat domain"/>
    <property type="match status" value="1"/>
</dbReference>
<sequence>MGKLDTSNAKVMQCCICHGPIDLSHFGREHVTKNFVGCPNGHLVHYECLKKWISHSTKCPLCFEEYDTHVINVFNEYLEQLEKDRKEAEKREQELQAKKEKLKQASQEEDPEYLEKFERMEKLISVEKYTEALNLLWDMIDIYKFANRDPRYPKILFFLAYAFYKLKKHGQAIQQLMKLVKIDFNYPLAFYYLGLNYEEMGLLDKVKWAYDRSLLQIEKLSETQDYYKPFLEDLQQRLKNLAI</sequence>
<accession>A0A5B9DG89</accession>
<dbReference type="InterPro" id="IPR001841">
    <property type="entry name" value="Znf_RING"/>
</dbReference>
<dbReference type="Gene3D" id="3.30.40.10">
    <property type="entry name" value="Zinc/RING finger domain, C3HC4 (zinc finger)"/>
    <property type="match status" value="1"/>
</dbReference>
<dbReference type="InterPro" id="IPR011990">
    <property type="entry name" value="TPR-like_helical_dom_sf"/>
</dbReference>
<gene>
    <name evidence="3" type="ORF">DSAG12_03879</name>
</gene>
<dbReference type="Proteomes" id="UP000321408">
    <property type="component" value="Chromosome"/>
</dbReference>
<reference evidence="3 4" key="1">
    <citation type="journal article" date="2020" name="Nature">
        <title>Isolation of an archaeon at the prokaryote-eukaryote interface.</title>
        <authorList>
            <person name="Imachi H."/>
            <person name="Nobu M.K."/>
            <person name="Nakahara N."/>
            <person name="Morono Y."/>
            <person name="Ogawara M."/>
            <person name="Takaki Y."/>
            <person name="Takano Y."/>
            <person name="Uematsu K."/>
            <person name="Ikuta T."/>
            <person name="Ito M."/>
            <person name="Matsui Y."/>
            <person name="Miyazaki M."/>
            <person name="Murata K."/>
            <person name="Saito Y."/>
            <person name="Sakai S."/>
            <person name="Song C."/>
            <person name="Tasumi E."/>
            <person name="Yamanaka Y."/>
            <person name="Yamaguchi T."/>
            <person name="Kamagata Y."/>
            <person name="Tamaki H."/>
            <person name="Takai K."/>
        </authorList>
    </citation>
    <scope>NUCLEOTIDE SEQUENCE [LARGE SCALE GENOMIC DNA]</scope>
    <source>
        <strain evidence="3 4">MK-D1</strain>
    </source>
</reference>
<evidence type="ECO:0000313" key="3">
    <source>
        <dbReference type="EMBL" id="QEE18041.1"/>
    </source>
</evidence>
<dbReference type="EMBL" id="CP042905">
    <property type="protein sequence ID" value="QEE18041.1"/>
    <property type="molecule type" value="Genomic_DNA"/>
</dbReference>
<protein>
    <recommendedName>
        <fullName evidence="2">RING-type domain-containing protein</fullName>
    </recommendedName>
</protein>
<reference evidence="3 4" key="2">
    <citation type="journal article" date="2024" name="Int. J. Syst. Evol. Microbiol.">
        <title>Promethearchaeum syntrophicum gen. nov., sp. nov., an anaerobic, obligately syntrophic archaeon, the first isolate of the lineage 'Asgard' archaea, and proposal of the new archaeal phylum Promethearchaeota phyl. nov. and kingdom Promethearchaeati regn. nov.</title>
        <authorList>
            <person name="Imachi H."/>
            <person name="Nobu M.K."/>
            <person name="Kato S."/>
            <person name="Takaki Y."/>
            <person name="Miyazaki M."/>
            <person name="Miyata M."/>
            <person name="Ogawara M."/>
            <person name="Saito Y."/>
            <person name="Sakai S."/>
            <person name="Tahara Y.O."/>
            <person name="Takano Y."/>
            <person name="Tasumi E."/>
            <person name="Uematsu K."/>
            <person name="Yoshimura T."/>
            <person name="Itoh T."/>
            <person name="Ohkuma M."/>
            <person name="Takai K."/>
        </authorList>
    </citation>
    <scope>NUCLEOTIDE SEQUENCE [LARGE SCALE GENOMIC DNA]</scope>
    <source>
        <strain evidence="3 4">MK-D1</strain>
    </source>
</reference>